<gene>
    <name evidence="1" type="ORF">M9H77_27421</name>
</gene>
<reference evidence="2" key="1">
    <citation type="journal article" date="2023" name="Nat. Plants">
        <title>Single-cell RNA sequencing provides a high-resolution roadmap for understanding the multicellular compartmentation of specialized metabolism.</title>
        <authorList>
            <person name="Sun S."/>
            <person name="Shen X."/>
            <person name="Li Y."/>
            <person name="Li Y."/>
            <person name="Wang S."/>
            <person name="Li R."/>
            <person name="Zhang H."/>
            <person name="Shen G."/>
            <person name="Guo B."/>
            <person name="Wei J."/>
            <person name="Xu J."/>
            <person name="St-Pierre B."/>
            <person name="Chen S."/>
            <person name="Sun C."/>
        </authorList>
    </citation>
    <scope>NUCLEOTIDE SEQUENCE [LARGE SCALE GENOMIC DNA]</scope>
</reference>
<proteinExistence type="predicted"/>
<comment type="caution">
    <text evidence="1">The sequence shown here is derived from an EMBL/GenBank/DDBJ whole genome shotgun (WGS) entry which is preliminary data.</text>
</comment>
<keyword evidence="2" id="KW-1185">Reference proteome</keyword>
<name>A0ACC0AGQ9_CATRO</name>
<sequence length="234" mass="26581">MADVLQPKNVPTIVHCFFPFNRVPNSEGIFNPLLSVQITQLADGVFHWLHDESFFLAHLWRAFTSCNNFEPEEEITIRLIVGARPRFQPPLPKEYFGNAIFLVTLTATAADLVKKGIGWVALQINKKVTNQNNEEVKKWYENWIEKPEVVKKEGKLERNGIGVSSSPRFNMYGNDFGWGKPVAIRSGIGHKYKPMFTFFAGADDGDMDIEACLFPETLIAMGNDEEFMEFVACE</sequence>
<dbReference type="Proteomes" id="UP001060085">
    <property type="component" value="Linkage Group LG06"/>
</dbReference>
<dbReference type="EMBL" id="CM044706">
    <property type="protein sequence ID" value="KAI5658628.1"/>
    <property type="molecule type" value="Genomic_DNA"/>
</dbReference>
<organism evidence="1 2">
    <name type="scientific">Catharanthus roseus</name>
    <name type="common">Madagascar periwinkle</name>
    <name type="synonym">Vinca rosea</name>
    <dbReference type="NCBI Taxonomy" id="4058"/>
    <lineage>
        <taxon>Eukaryota</taxon>
        <taxon>Viridiplantae</taxon>
        <taxon>Streptophyta</taxon>
        <taxon>Embryophyta</taxon>
        <taxon>Tracheophyta</taxon>
        <taxon>Spermatophyta</taxon>
        <taxon>Magnoliopsida</taxon>
        <taxon>eudicotyledons</taxon>
        <taxon>Gunneridae</taxon>
        <taxon>Pentapetalae</taxon>
        <taxon>asterids</taxon>
        <taxon>lamiids</taxon>
        <taxon>Gentianales</taxon>
        <taxon>Apocynaceae</taxon>
        <taxon>Rauvolfioideae</taxon>
        <taxon>Vinceae</taxon>
        <taxon>Catharanthinae</taxon>
        <taxon>Catharanthus</taxon>
    </lineage>
</organism>
<protein>
    <submittedName>
        <fullName evidence="1">Uncharacterized protein</fullName>
    </submittedName>
</protein>
<accession>A0ACC0AGQ9</accession>
<evidence type="ECO:0000313" key="1">
    <source>
        <dbReference type="EMBL" id="KAI5658628.1"/>
    </source>
</evidence>
<evidence type="ECO:0000313" key="2">
    <source>
        <dbReference type="Proteomes" id="UP001060085"/>
    </source>
</evidence>